<organism evidence="2 3">
    <name type="scientific">Georgenia deserti</name>
    <dbReference type="NCBI Taxonomy" id="2093781"/>
    <lineage>
        <taxon>Bacteria</taxon>
        <taxon>Bacillati</taxon>
        <taxon>Actinomycetota</taxon>
        <taxon>Actinomycetes</taxon>
        <taxon>Micrococcales</taxon>
        <taxon>Bogoriellaceae</taxon>
        <taxon>Georgenia</taxon>
    </lineage>
</organism>
<reference evidence="3" key="1">
    <citation type="journal article" date="2019" name="Int. J. Syst. Evol. Microbiol.">
        <title>The Global Catalogue of Microorganisms (GCM) 10K type strain sequencing project: providing services to taxonomists for standard genome sequencing and annotation.</title>
        <authorList>
            <consortium name="The Broad Institute Genomics Platform"/>
            <consortium name="The Broad Institute Genome Sequencing Center for Infectious Disease"/>
            <person name="Wu L."/>
            <person name="Ma J."/>
        </authorList>
    </citation>
    <scope>NUCLEOTIDE SEQUENCE [LARGE SCALE GENOMIC DNA]</scope>
    <source>
        <strain evidence="3">JCM 17130</strain>
    </source>
</reference>
<proteinExistence type="predicted"/>
<evidence type="ECO:0000256" key="1">
    <source>
        <dbReference type="SAM" id="MobiDB-lite"/>
    </source>
</evidence>
<accession>A0ABW4L6L4</accession>
<feature type="region of interest" description="Disordered" evidence="1">
    <location>
        <begin position="1"/>
        <end position="25"/>
    </location>
</feature>
<comment type="caution">
    <text evidence="2">The sequence shown here is derived from an EMBL/GenBank/DDBJ whole genome shotgun (WGS) entry which is preliminary data.</text>
</comment>
<evidence type="ECO:0000313" key="2">
    <source>
        <dbReference type="EMBL" id="MFD1718300.1"/>
    </source>
</evidence>
<sequence length="55" mass="5689">MSRIEDDAPEPEQPPAPALPLTPVRGLEVFTGEAMGVCGPDGCAVPDAPEETGDR</sequence>
<feature type="compositionally biased region" description="Pro residues" evidence="1">
    <location>
        <begin position="11"/>
        <end position="20"/>
    </location>
</feature>
<dbReference type="EMBL" id="JBHUEE010000005">
    <property type="protein sequence ID" value="MFD1718300.1"/>
    <property type="molecule type" value="Genomic_DNA"/>
</dbReference>
<name>A0ABW4L6L4_9MICO</name>
<evidence type="ECO:0000313" key="3">
    <source>
        <dbReference type="Proteomes" id="UP001597277"/>
    </source>
</evidence>
<protein>
    <submittedName>
        <fullName evidence="2">Uncharacterized protein</fullName>
    </submittedName>
</protein>
<keyword evidence="3" id="KW-1185">Reference proteome</keyword>
<dbReference type="Proteomes" id="UP001597277">
    <property type="component" value="Unassembled WGS sequence"/>
</dbReference>
<dbReference type="RefSeq" id="WP_388006317.1">
    <property type="nucleotide sequence ID" value="NZ_JBHUEE010000005.1"/>
</dbReference>
<gene>
    <name evidence="2" type="ORF">ACFSE6_10670</name>
</gene>